<dbReference type="RefSeq" id="WP_013768995.1">
    <property type="nucleotide sequence ID" value="NC_015511.1"/>
</dbReference>
<dbReference type="EMBL" id="CP002692">
    <property type="protein sequence ID" value="AEE54478.1"/>
    <property type="molecule type" value="Genomic_DNA"/>
</dbReference>
<proteinExistence type="predicted"/>
<protein>
    <submittedName>
        <fullName evidence="1">Uncharacterized protein</fullName>
    </submittedName>
</protein>
<keyword evidence="2" id="KW-1185">Reference proteome</keyword>
<reference evidence="1 2" key="1">
    <citation type="journal article" date="2011" name="Stand. Genomic Sci.">
        <title>Complete genome sequence of Haliscomenobacter hydrossis type strain (O).</title>
        <authorList>
            <consortium name="US DOE Joint Genome Institute (JGI-PGF)"/>
            <person name="Daligault H."/>
            <person name="Lapidus A."/>
            <person name="Zeytun A."/>
            <person name="Nolan M."/>
            <person name="Lucas S."/>
            <person name="Del Rio T.G."/>
            <person name="Tice H."/>
            <person name="Cheng J.F."/>
            <person name="Tapia R."/>
            <person name="Han C."/>
            <person name="Goodwin L."/>
            <person name="Pitluck S."/>
            <person name="Liolios K."/>
            <person name="Pagani I."/>
            <person name="Ivanova N."/>
            <person name="Huntemann M."/>
            <person name="Mavromatis K."/>
            <person name="Mikhailova N."/>
            <person name="Pati A."/>
            <person name="Chen A."/>
            <person name="Palaniappan K."/>
            <person name="Land M."/>
            <person name="Hauser L."/>
            <person name="Brambilla E.M."/>
            <person name="Rohde M."/>
            <person name="Verbarg S."/>
            <person name="Goker M."/>
            <person name="Bristow J."/>
            <person name="Eisen J.A."/>
            <person name="Markowitz V."/>
            <person name="Hugenholtz P."/>
            <person name="Kyrpides N.C."/>
            <person name="Klenk H.P."/>
            <person name="Woyke T."/>
        </authorList>
    </citation>
    <scope>NUCLEOTIDE SEQUENCE [LARGE SCALE GENOMIC DNA]</scope>
    <source>
        <strain evidence="2">ATCC 27775 / DSM 1100 / LMG 10767 / O</strain>
        <plasmid evidence="2">Plasmid pHALHY01</plasmid>
    </source>
</reference>
<dbReference type="HOGENOM" id="CLU_703606_0_0_10"/>
<evidence type="ECO:0000313" key="2">
    <source>
        <dbReference type="Proteomes" id="UP000008461"/>
    </source>
</evidence>
<sequence length="419" mass="49208">MATIGWIYFSKNDRDRIGSVLDQLRPEGTIDELGMGTIRDALSNQMFPGISTIQTRAKYFFIIPYLLHDYQNDKQLQKKYKDPAKYLERREYEIMWDLGDYYRALSSDTDTRESYGVIGITKIRREKDFIVRRPSAIYWNGLYTYQFINTQGLATDSFLRQVTNPSLESLLSNVKRGDDTFGDDLDVEHENLFRLKVTPNLNWKEGLTLDLDQKEAEFFQDRIISIAKHKLIAELLQNEALWAIAIVSDNFMDFAKTALYTDSLSLPDSLRAMLVLAHDFSMLMYGAHLAYNCQLQHKLNNDCFDVEFQEWTEQIGELMLDYDHFNPQFLFSYATTTRSNTAQFVQDWWQQTQLGFPDHQKRDALIEQQEARVKGAKARLRWNKLDLVKEKKWQGLKFFEYRFSQARTIVKDIKIGLNQ</sequence>
<dbReference type="Pfam" id="PF19888">
    <property type="entry name" value="DUF6361"/>
    <property type="match status" value="1"/>
</dbReference>
<dbReference type="AlphaFoldDB" id="F4L7X0"/>
<dbReference type="Proteomes" id="UP000008461">
    <property type="component" value="Plasmid pHALHY01"/>
</dbReference>
<name>F4L7X0_HALH1</name>
<accession>F4L7X0</accession>
<evidence type="ECO:0000313" key="1">
    <source>
        <dbReference type="EMBL" id="AEE54478.1"/>
    </source>
</evidence>
<dbReference type="InterPro" id="IPR045941">
    <property type="entry name" value="DUF6361"/>
</dbReference>
<gene>
    <name evidence="1" type="ordered locus">Halhy_6662</name>
</gene>
<keyword evidence="1" id="KW-0614">Plasmid</keyword>
<reference key="2">
    <citation type="submission" date="2011-04" db="EMBL/GenBank/DDBJ databases">
        <title>Complete sequence of plasmid 1 of Haliscomenobacter hydrossis DSM 1100.</title>
        <authorList>
            <consortium name="US DOE Joint Genome Institute (JGI-PGF)"/>
            <person name="Lucas S."/>
            <person name="Han J."/>
            <person name="Lapidus A."/>
            <person name="Bruce D."/>
            <person name="Goodwin L."/>
            <person name="Pitluck S."/>
            <person name="Peters L."/>
            <person name="Kyrpides N."/>
            <person name="Mavromatis K."/>
            <person name="Ivanova N."/>
            <person name="Ovchinnikova G."/>
            <person name="Pagani I."/>
            <person name="Daligault H."/>
            <person name="Detter J.C."/>
            <person name="Han C."/>
            <person name="Land M."/>
            <person name="Hauser L."/>
            <person name="Markowitz V."/>
            <person name="Cheng J.-F."/>
            <person name="Hugenholtz P."/>
            <person name="Woyke T."/>
            <person name="Wu D."/>
            <person name="Verbarg S."/>
            <person name="Frueling A."/>
            <person name="Brambilla E."/>
            <person name="Klenk H.-P."/>
            <person name="Eisen J.A."/>
        </authorList>
    </citation>
    <scope>NUCLEOTIDE SEQUENCE</scope>
    <source>
        <strain>DSM 1100</strain>
    </source>
</reference>
<dbReference type="KEGG" id="hhy:Halhy_6662"/>
<organism evidence="1 2">
    <name type="scientific">Haliscomenobacter hydrossis (strain ATCC 27775 / DSM 1100 / LMG 10767 / O)</name>
    <dbReference type="NCBI Taxonomy" id="760192"/>
    <lineage>
        <taxon>Bacteria</taxon>
        <taxon>Pseudomonadati</taxon>
        <taxon>Bacteroidota</taxon>
        <taxon>Saprospiria</taxon>
        <taxon>Saprospirales</taxon>
        <taxon>Haliscomenobacteraceae</taxon>
        <taxon>Haliscomenobacter</taxon>
    </lineage>
</organism>
<dbReference type="OrthoDB" id="1825624at2"/>
<geneLocation type="plasmid" evidence="1 2">
    <name>pHALHY01</name>
</geneLocation>